<organism evidence="1 2">
    <name type="scientific">Brassica carinata</name>
    <name type="common">Ethiopian mustard</name>
    <name type="synonym">Abyssinian cabbage</name>
    <dbReference type="NCBI Taxonomy" id="52824"/>
    <lineage>
        <taxon>Eukaryota</taxon>
        <taxon>Viridiplantae</taxon>
        <taxon>Streptophyta</taxon>
        <taxon>Embryophyta</taxon>
        <taxon>Tracheophyta</taxon>
        <taxon>Spermatophyta</taxon>
        <taxon>Magnoliopsida</taxon>
        <taxon>eudicotyledons</taxon>
        <taxon>Gunneridae</taxon>
        <taxon>Pentapetalae</taxon>
        <taxon>rosids</taxon>
        <taxon>malvids</taxon>
        <taxon>Brassicales</taxon>
        <taxon>Brassicaceae</taxon>
        <taxon>Brassiceae</taxon>
        <taxon>Brassica</taxon>
    </lineage>
</organism>
<protein>
    <submittedName>
        <fullName evidence="1">Uncharacterized protein</fullName>
    </submittedName>
</protein>
<sequence length="150" mass="16243">MGKGTPQSSGGTCGLRLVVYSFLGEHGSTNMGALVSDVWNGISWDMHPARSEKQVRLMAFISLMSPQDRADSASWIMDGKVDKAEELDGGGGNKTVVWLEEVGVLMVDKAEELDGGGGNKTVVWLEEVGVLMVTGLRRRRKKTIMTSRLS</sequence>
<dbReference type="Proteomes" id="UP000886595">
    <property type="component" value="Unassembled WGS sequence"/>
</dbReference>
<reference evidence="1 2" key="1">
    <citation type="submission" date="2020-02" db="EMBL/GenBank/DDBJ databases">
        <authorList>
            <person name="Ma Q."/>
            <person name="Huang Y."/>
            <person name="Song X."/>
            <person name="Pei D."/>
        </authorList>
    </citation>
    <scope>NUCLEOTIDE SEQUENCE [LARGE SCALE GENOMIC DNA]</scope>
    <source>
        <strain evidence="1">Sxm20200214</strain>
        <tissue evidence="1">Leaf</tissue>
    </source>
</reference>
<comment type="caution">
    <text evidence="1">The sequence shown here is derived from an EMBL/GenBank/DDBJ whole genome shotgun (WGS) entry which is preliminary data.</text>
</comment>
<dbReference type="AlphaFoldDB" id="A0A8X7QBP3"/>
<proteinExistence type="predicted"/>
<dbReference type="EMBL" id="JAAMPC010000014">
    <property type="protein sequence ID" value="KAG2266948.1"/>
    <property type="molecule type" value="Genomic_DNA"/>
</dbReference>
<keyword evidence="2" id="KW-1185">Reference proteome</keyword>
<gene>
    <name evidence="1" type="ORF">Bca52824_074027</name>
</gene>
<name>A0A8X7QBP3_BRACI</name>
<evidence type="ECO:0000313" key="2">
    <source>
        <dbReference type="Proteomes" id="UP000886595"/>
    </source>
</evidence>
<accession>A0A8X7QBP3</accession>
<evidence type="ECO:0000313" key="1">
    <source>
        <dbReference type="EMBL" id="KAG2266948.1"/>
    </source>
</evidence>